<evidence type="ECO:0008006" key="2">
    <source>
        <dbReference type="Google" id="ProtNLM"/>
    </source>
</evidence>
<dbReference type="InterPro" id="IPR050767">
    <property type="entry name" value="Sel1_AlgK"/>
</dbReference>
<sequence length="89" mass="10006">AEDDEEAVKWYRKAAEQGNNIAQSELAIAYKNGQGVIQDYVKAHKWWNIAAALGNKDAIRNRGVVAKKMTVKQLAKAQELAAEWMEKHP</sequence>
<dbReference type="InterPro" id="IPR006597">
    <property type="entry name" value="Sel1-like"/>
</dbReference>
<organism evidence="1">
    <name type="scientific">marine metagenome</name>
    <dbReference type="NCBI Taxonomy" id="408172"/>
    <lineage>
        <taxon>unclassified sequences</taxon>
        <taxon>metagenomes</taxon>
        <taxon>ecological metagenomes</taxon>
    </lineage>
</organism>
<dbReference type="Gene3D" id="1.25.40.10">
    <property type="entry name" value="Tetratricopeptide repeat domain"/>
    <property type="match status" value="1"/>
</dbReference>
<name>A0A382YVH8_9ZZZZ</name>
<dbReference type="PANTHER" id="PTHR11102:SF160">
    <property type="entry name" value="ERAD-ASSOCIATED E3 UBIQUITIN-PROTEIN LIGASE COMPONENT HRD3"/>
    <property type="match status" value="1"/>
</dbReference>
<dbReference type="SUPFAM" id="SSF81901">
    <property type="entry name" value="HCP-like"/>
    <property type="match status" value="1"/>
</dbReference>
<dbReference type="EMBL" id="UINC01178831">
    <property type="protein sequence ID" value="SVD87203.1"/>
    <property type="molecule type" value="Genomic_DNA"/>
</dbReference>
<reference evidence="1" key="1">
    <citation type="submission" date="2018-05" db="EMBL/GenBank/DDBJ databases">
        <authorList>
            <person name="Lanie J.A."/>
            <person name="Ng W.-L."/>
            <person name="Kazmierczak K.M."/>
            <person name="Andrzejewski T.M."/>
            <person name="Davidsen T.M."/>
            <person name="Wayne K.J."/>
            <person name="Tettelin H."/>
            <person name="Glass J.I."/>
            <person name="Rusch D."/>
            <person name="Podicherti R."/>
            <person name="Tsui H.-C.T."/>
            <person name="Winkler M.E."/>
        </authorList>
    </citation>
    <scope>NUCLEOTIDE SEQUENCE</scope>
</reference>
<protein>
    <recommendedName>
        <fullName evidence="2">Sel1 repeat family protein</fullName>
    </recommendedName>
</protein>
<gene>
    <name evidence="1" type="ORF">METZ01_LOCUS440057</name>
</gene>
<dbReference type="PANTHER" id="PTHR11102">
    <property type="entry name" value="SEL-1-LIKE PROTEIN"/>
    <property type="match status" value="1"/>
</dbReference>
<dbReference type="AlphaFoldDB" id="A0A382YVH8"/>
<dbReference type="Pfam" id="PF08238">
    <property type="entry name" value="Sel1"/>
    <property type="match status" value="2"/>
</dbReference>
<accession>A0A382YVH8</accession>
<dbReference type="InterPro" id="IPR011990">
    <property type="entry name" value="TPR-like_helical_dom_sf"/>
</dbReference>
<proteinExistence type="predicted"/>
<evidence type="ECO:0000313" key="1">
    <source>
        <dbReference type="EMBL" id="SVD87203.1"/>
    </source>
</evidence>
<feature type="non-terminal residue" evidence="1">
    <location>
        <position position="1"/>
    </location>
</feature>
<dbReference type="SMART" id="SM00671">
    <property type="entry name" value="SEL1"/>
    <property type="match status" value="1"/>
</dbReference>